<dbReference type="RefSeq" id="WP_158202919.1">
    <property type="nucleotide sequence ID" value="NZ_WSZK01000005.1"/>
</dbReference>
<proteinExistence type="predicted"/>
<dbReference type="AlphaFoldDB" id="A0A6B0GGV4"/>
<name>A0A6B0GGV4_9EURY</name>
<reference evidence="1 2" key="1">
    <citation type="submission" date="2019-12" db="EMBL/GenBank/DDBJ databases">
        <title>Halocatena pleomorpha gen. nov. sp. nov., an extremely halophilic archaeon of family Halobacteriaceae isolated from saltpan soil.</title>
        <authorList>
            <person name="Pal Y."/>
            <person name="Verma A."/>
            <person name="Krishnamurthi S."/>
            <person name="Kumar P."/>
        </authorList>
    </citation>
    <scope>NUCLEOTIDE SEQUENCE [LARGE SCALE GENOMIC DNA]</scope>
    <source>
        <strain evidence="1 2">JCM 16495</strain>
    </source>
</reference>
<dbReference type="Proteomes" id="UP000451471">
    <property type="component" value="Unassembled WGS sequence"/>
</dbReference>
<organism evidence="1 2">
    <name type="scientific">Halomarina oriensis</name>
    <dbReference type="NCBI Taxonomy" id="671145"/>
    <lineage>
        <taxon>Archaea</taxon>
        <taxon>Methanobacteriati</taxon>
        <taxon>Methanobacteriota</taxon>
        <taxon>Stenosarchaea group</taxon>
        <taxon>Halobacteria</taxon>
        <taxon>Halobacteriales</taxon>
        <taxon>Natronomonadaceae</taxon>
        <taxon>Halomarina</taxon>
    </lineage>
</organism>
<evidence type="ECO:0000313" key="2">
    <source>
        <dbReference type="Proteomes" id="UP000451471"/>
    </source>
</evidence>
<protein>
    <submittedName>
        <fullName evidence="1">Uncharacterized protein</fullName>
    </submittedName>
</protein>
<comment type="caution">
    <text evidence="1">The sequence shown here is derived from an EMBL/GenBank/DDBJ whole genome shotgun (WGS) entry which is preliminary data.</text>
</comment>
<gene>
    <name evidence="1" type="ORF">GQS65_01560</name>
</gene>
<accession>A0A6B0GGV4</accession>
<evidence type="ECO:0000313" key="1">
    <source>
        <dbReference type="EMBL" id="MWG33187.1"/>
    </source>
</evidence>
<keyword evidence="2" id="KW-1185">Reference proteome</keyword>
<sequence>MAASDPDTDVRVADHPRIDLEACQTEDGDILLYDPTPGHDTADAGRWIRADPDGCVDLNESH</sequence>
<dbReference type="EMBL" id="WSZK01000005">
    <property type="protein sequence ID" value="MWG33187.1"/>
    <property type="molecule type" value="Genomic_DNA"/>
</dbReference>